<keyword evidence="2" id="KW-1185">Reference proteome</keyword>
<protein>
    <submittedName>
        <fullName evidence="1">Uncharacterized protein</fullName>
    </submittedName>
</protein>
<reference evidence="1 2" key="1">
    <citation type="submission" date="2019-04" db="EMBL/GenBank/DDBJ databases">
        <title>An improved genome assembly and genetic linkage map for asparagus bean, Vigna unguiculata ssp. sesquipedialis.</title>
        <authorList>
            <person name="Xia Q."/>
            <person name="Zhang R."/>
            <person name="Dong Y."/>
        </authorList>
    </citation>
    <scope>NUCLEOTIDE SEQUENCE [LARGE SCALE GENOMIC DNA]</scope>
    <source>
        <tissue evidence="1">Leaf</tissue>
    </source>
</reference>
<dbReference type="Proteomes" id="UP000501690">
    <property type="component" value="Linkage Group LG6"/>
</dbReference>
<accession>A0A4D6M911</accession>
<proteinExistence type="predicted"/>
<name>A0A4D6M911_VIGUN</name>
<evidence type="ECO:0000313" key="2">
    <source>
        <dbReference type="Proteomes" id="UP000501690"/>
    </source>
</evidence>
<evidence type="ECO:0000313" key="1">
    <source>
        <dbReference type="EMBL" id="QCD96304.1"/>
    </source>
</evidence>
<sequence>MNVKGINLSHLEMRVTSGFRSLLTYGKKEGDKKWVLLLSRFTRVAIRSTNPRNCLIALKTCQAMHEREAHFWVFEMNRLEAGVFSPGDANPCYVAANFYGFLDGWIFKYDVPPGGKNASLGDRFGNNDIVVLWLLVGVFWVQWHLAAQRGCQAIGIPGKSLERVAPSVPGDNVEGSVLFWIAFYMSVMWGLDQEMLEYVMSGEVHRVGLREGRFVEAGPRAGRFVEACTSWVHGQLGIEGKYMAFLELWLRMTSLELWLGMADGHEQSLSCGLDWRVLSV</sequence>
<organism evidence="1 2">
    <name type="scientific">Vigna unguiculata</name>
    <name type="common">Cowpea</name>
    <dbReference type="NCBI Taxonomy" id="3917"/>
    <lineage>
        <taxon>Eukaryota</taxon>
        <taxon>Viridiplantae</taxon>
        <taxon>Streptophyta</taxon>
        <taxon>Embryophyta</taxon>
        <taxon>Tracheophyta</taxon>
        <taxon>Spermatophyta</taxon>
        <taxon>Magnoliopsida</taxon>
        <taxon>eudicotyledons</taxon>
        <taxon>Gunneridae</taxon>
        <taxon>Pentapetalae</taxon>
        <taxon>rosids</taxon>
        <taxon>fabids</taxon>
        <taxon>Fabales</taxon>
        <taxon>Fabaceae</taxon>
        <taxon>Papilionoideae</taxon>
        <taxon>50 kb inversion clade</taxon>
        <taxon>NPAAA clade</taxon>
        <taxon>indigoferoid/millettioid clade</taxon>
        <taxon>Phaseoleae</taxon>
        <taxon>Vigna</taxon>
    </lineage>
</organism>
<dbReference type="AlphaFoldDB" id="A0A4D6M911"/>
<dbReference type="EMBL" id="CP039350">
    <property type="protein sequence ID" value="QCD96304.1"/>
    <property type="molecule type" value="Genomic_DNA"/>
</dbReference>
<gene>
    <name evidence="1" type="ORF">DEO72_LG6g1006</name>
</gene>